<evidence type="ECO:0000313" key="2">
    <source>
        <dbReference type="Proteomes" id="UP001166402"/>
    </source>
</evidence>
<dbReference type="RefSeq" id="WP_209454206.1">
    <property type="nucleotide sequence ID" value="NZ_JAGGLT010000021.1"/>
</dbReference>
<protein>
    <submittedName>
        <fullName evidence="1">Uncharacterized protein</fullName>
    </submittedName>
</protein>
<dbReference type="Proteomes" id="UP001166402">
    <property type="component" value="Unassembled WGS sequence"/>
</dbReference>
<comment type="caution">
    <text evidence="1">The sequence shown here is derived from an EMBL/GenBank/DDBJ whole genome shotgun (WGS) entry which is preliminary data.</text>
</comment>
<name>A0ABS4NHG1_9THEO</name>
<organism evidence="1 2">
    <name type="scientific">Thermoanaerobacterium butyriciformans</name>
    <dbReference type="NCBI Taxonomy" id="1702242"/>
    <lineage>
        <taxon>Bacteria</taxon>
        <taxon>Bacillati</taxon>
        <taxon>Bacillota</taxon>
        <taxon>Clostridia</taxon>
        <taxon>Thermoanaerobacterales</taxon>
        <taxon>Thermoanaerobacteraceae</taxon>
        <taxon>Thermoanaerobacterium</taxon>
    </lineage>
</organism>
<reference evidence="1" key="1">
    <citation type="submission" date="2021-03" db="EMBL/GenBank/DDBJ databases">
        <title>Genomic Encyclopedia of Type Strains, Phase IV (KMG-IV): sequencing the most valuable type-strain genomes for metagenomic binning, comparative biology and taxonomic classification.</title>
        <authorList>
            <person name="Goeker M."/>
        </authorList>
    </citation>
    <scope>NUCLEOTIDE SEQUENCE</scope>
    <source>
        <strain evidence="1">DSM 101588</strain>
    </source>
</reference>
<proteinExistence type="predicted"/>
<dbReference type="EMBL" id="JAGGLT010000021">
    <property type="protein sequence ID" value="MBP2072445.1"/>
    <property type="molecule type" value="Genomic_DNA"/>
</dbReference>
<gene>
    <name evidence="1" type="ORF">J2Z80_001976</name>
</gene>
<evidence type="ECO:0000313" key="1">
    <source>
        <dbReference type="EMBL" id="MBP2072445.1"/>
    </source>
</evidence>
<accession>A0ABS4NHG1</accession>
<keyword evidence="2" id="KW-1185">Reference proteome</keyword>
<sequence length="52" mass="6045">MVYNDIKQINGVISVNGMENFLLLAKSIYPDNSTIDDEKINYLIKFETLKYD</sequence>